<organism evidence="13 14">
    <name type="scientific">Ureibacillus sinduriensis BLB-1 = JCM 15800</name>
    <dbReference type="NCBI Taxonomy" id="1384057"/>
    <lineage>
        <taxon>Bacteria</taxon>
        <taxon>Bacillati</taxon>
        <taxon>Bacillota</taxon>
        <taxon>Bacilli</taxon>
        <taxon>Bacillales</taxon>
        <taxon>Caryophanaceae</taxon>
        <taxon>Ureibacillus</taxon>
    </lineage>
</organism>
<dbReference type="STRING" id="1384057.CD33_16275"/>
<dbReference type="SUPFAM" id="SSF48576">
    <property type="entry name" value="Terpenoid synthases"/>
    <property type="match status" value="1"/>
</dbReference>
<name>A0A0A3HQG0_9BACL</name>
<dbReference type="AlphaFoldDB" id="A0A0A3HQG0"/>
<evidence type="ECO:0000256" key="3">
    <source>
        <dbReference type="ARBA" id="ARBA00012439"/>
    </source>
</evidence>
<comment type="catalytic activity">
    <reaction evidence="11">
        <text>isopentenyl diphosphate + (2E)-geranyl diphosphate = (2E,6E)-farnesyl diphosphate + diphosphate</text>
        <dbReference type="Rhea" id="RHEA:19361"/>
        <dbReference type="ChEBI" id="CHEBI:33019"/>
        <dbReference type="ChEBI" id="CHEBI:58057"/>
        <dbReference type="ChEBI" id="CHEBI:128769"/>
        <dbReference type="ChEBI" id="CHEBI:175763"/>
        <dbReference type="EC" id="2.5.1.10"/>
    </reaction>
</comment>
<dbReference type="PROSITE" id="PS00444">
    <property type="entry name" value="POLYPRENYL_SYNTHASE_2"/>
    <property type="match status" value="1"/>
</dbReference>
<keyword evidence="7" id="KW-0460">Magnesium</keyword>
<dbReference type="InterPro" id="IPR000092">
    <property type="entry name" value="Polyprenyl_synt"/>
</dbReference>
<sequence>MSKQLQQFIDDNLPKIEEELYDLVERIKAPETLTESMLYSLKAGGKRIRPLFVVAVCDLFHNKQHEALTVGAAVEMIHTYSLIHDDLPSMDNDDMRRGKPTNHVVFGEALATLAGDALNTLSFGVLARLENVEPLKKVELINMLSIASGAEGMVGGQVLDIDGENRRLNLSELEEVHINKTGAILRFSIESGAVLSDATKEERDALAEYAHHIGLAFQIQDDILDIVGTSEELGKTAGKDVESHKSTYPALLTLEGANAKLEEHFSLAVSALAKIRKDTSLLEEFARYIVKRTN</sequence>
<comment type="similarity">
    <text evidence="2 12">Belongs to the FPP/GGPP synthase family.</text>
</comment>
<dbReference type="Gene3D" id="1.10.600.10">
    <property type="entry name" value="Farnesyl Diphosphate Synthase"/>
    <property type="match status" value="1"/>
</dbReference>
<dbReference type="EMBL" id="JPVO01000054">
    <property type="protein sequence ID" value="KGR74644.1"/>
    <property type="molecule type" value="Genomic_DNA"/>
</dbReference>
<dbReference type="PANTHER" id="PTHR43281">
    <property type="entry name" value="FARNESYL DIPHOSPHATE SYNTHASE"/>
    <property type="match status" value="1"/>
</dbReference>
<evidence type="ECO:0000256" key="4">
    <source>
        <dbReference type="ARBA" id="ARBA00015100"/>
    </source>
</evidence>
<evidence type="ECO:0000256" key="11">
    <source>
        <dbReference type="ARBA" id="ARBA00049399"/>
    </source>
</evidence>
<dbReference type="FunFam" id="1.10.600.10:FF:000001">
    <property type="entry name" value="Geranylgeranyl diphosphate synthase"/>
    <property type="match status" value="1"/>
</dbReference>
<dbReference type="GO" id="GO:0016114">
    <property type="term" value="P:terpenoid biosynthetic process"/>
    <property type="evidence" value="ECO:0007669"/>
    <property type="project" value="UniProtKB-ARBA"/>
</dbReference>
<dbReference type="GO" id="GO:0004337">
    <property type="term" value="F:(2E,6E)-farnesyl diphosphate synthase activity"/>
    <property type="evidence" value="ECO:0007669"/>
    <property type="project" value="UniProtKB-EC"/>
</dbReference>
<dbReference type="NCBIfam" id="NF045485">
    <property type="entry name" value="FPPsyn"/>
    <property type="match status" value="1"/>
</dbReference>
<dbReference type="SFLD" id="SFLDS00005">
    <property type="entry name" value="Isoprenoid_Synthase_Type_I"/>
    <property type="match status" value="1"/>
</dbReference>
<dbReference type="OrthoDB" id="9805316at2"/>
<accession>A0A0A3HQG0</accession>
<keyword evidence="8" id="KW-0414">Isoprene biosynthesis</keyword>
<comment type="cofactor">
    <cofactor evidence="1">
        <name>Mg(2+)</name>
        <dbReference type="ChEBI" id="CHEBI:18420"/>
    </cofactor>
</comment>
<dbReference type="Pfam" id="PF00348">
    <property type="entry name" value="polyprenyl_synt"/>
    <property type="match status" value="1"/>
</dbReference>
<comment type="caution">
    <text evidence="13">The sequence shown here is derived from an EMBL/GenBank/DDBJ whole genome shotgun (WGS) entry which is preliminary data.</text>
</comment>
<dbReference type="SFLD" id="SFLDG01017">
    <property type="entry name" value="Polyprenyl_Transferase_Like"/>
    <property type="match status" value="1"/>
</dbReference>
<keyword evidence="5 12" id="KW-0808">Transferase</keyword>
<dbReference type="InterPro" id="IPR033749">
    <property type="entry name" value="Polyprenyl_synt_CS"/>
</dbReference>
<dbReference type="CDD" id="cd00685">
    <property type="entry name" value="Trans_IPPS_HT"/>
    <property type="match status" value="1"/>
</dbReference>
<dbReference type="eggNOG" id="COG0142">
    <property type="taxonomic scope" value="Bacteria"/>
</dbReference>
<evidence type="ECO:0000256" key="2">
    <source>
        <dbReference type="ARBA" id="ARBA00006706"/>
    </source>
</evidence>
<dbReference type="EC" id="2.5.1.10" evidence="3"/>
<evidence type="ECO:0000313" key="14">
    <source>
        <dbReference type="Proteomes" id="UP000030408"/>
    </source>
</evidence>
<keyword evidence="14" id="KW-1185">Reference proteome</keyword>
<dbReference type="Proteomes" id="UP000030408">
    <property type="component" value="Unassembled WGS sequence"/>
</dbReference>
<dbReference type="GO" id="GO:0046872">
    <property type="term" value="F:metal ion binding"/>
    <property type="evidence" value="ECO:0007669"/>
    <property type="project" value="UniProtKB-KW"/>
</dbReference>
<gene>
    <name evidence="13" type="ORF">CD33_16275</name>
</gene>
<protein>
    <recommendedName>
        <fullName evidence="4">Farnesyl diphosphate synthase</fullName>
        <ecNumber evidence="3">2.5.1.10</ecNumber>
    </recommendedName>
    <alternativeName>
        <fullName evidence="10">(2E,6E)-farnesyl diphosphate synthase</fullName>
    </alternativeName>
    <alternativeName>
        <fullName evidence="9">Geranyltranstransferase</fullName>
    </alternativeName>
</protein>
<evidence type="ECO:0000256" key="10">
    <source>
        <dbReference type="ARBA" id="ARBA00032873"/>
    </source>
</evidence>
<dbReference type="GO" id="GO:0005737">
    <property type="term" value="C:cytoplasm"/>
    <property type="evidence" value="ECO:0007669"/>
    <property type="project" value="UniProtKB-ARBA"/>
</dbReference>
<reference evidence="13 14" key="1">
    <citation type="submission" date="2014-02" db="EMBL/GenBank/DDBJ databases">
        <title>Draft genome sequence of Lysinibacillus sinduriensis JCM 15800.</title>
        <authorList>
            <person name="Zhang F."/>
            <person name="Wang G."/>
            <person name="Zhang L."/>
        </authorList>
    </citation>
    <scope>NUCLEOTIDE SEQUENCE [LARGE SCALE GENOMIC DNA]</scope>
    <source>
        <strain evidence="13 14">JCM 15800</strain>
    </source>
</reference>
<dbReference type="PANTHER" id="PTHR43281:SF1">
    <property type="entry name" value="FARNESYL DIPHOSPHATE SYNTHASE"/>
    <property type="match status" value="1"/>
</dbReference>
<dbReference type="PROSITE" id="PS00723">
    <property type="entry name" value="POLYPRENYL_SYNTHASE_1"/>
    <property type="match status" value="1"/>
</dbReference>
<evidence type="ECO:0000256" key="7">
    <source>
        <dbReference type="ARBA" id="ARBA00022842"/>
    </source>
</evidence>
<evidence type="ECO:0000256" key="12">
    <source>
        <dbReference type="RuleBase" id="RU004466"/>
    </source>
</evidence>
<proteinExistence type="inferred from homology"/>
<keyword evidence="6" id="KW-0479">Metal-binding</keyword>
<evidence type="ECO:0000256" key="6">
    <source>
        <dbReference type="ARBA" id="ARBA00022723"/>
    </source>
</evidence>
<evidence type="ECO:0000256" key="9">
    <source>
        <dbReference type="ARBA" id="ARBA00032380"/>
    </source>
</evidence>
<evidence type="ECO:0000313" key="13">
    <source>
        <dbReference type="EMBL" id="KGR74644.1"/>
    </source>
</evidence>
<dbReference type="RefSeq" id="WP_036202056.1">
    <property type="nucleotide sequence ID" value="NZ_AVCY01000002.1"/>
</dbReference>
<evidence type="ECO:0000256" key="8">
    <source>
        <dbReference type="ARBA" id="ARBA00023229"/>
    </source>
</evidence>
<evidence type="ECO:0000256" key="5">
    <source>
        <dbReference type="ARBA" id="ARBA00022679"/>
    </source>
</evidence>
<evidence type="ECO:0000256" key="1">
    <source>
        <dbReference type="ARBA" id="ARBA00001946"/>
    </source>
</evidence>
<dbReference type="InterPro" id="IPR053378">
    <property type="entry name" value="Prenyl_diphosphate_synthase"/>
</dbReference>
<dbReference type="InterPro" id="IPR008949">
    <property type="entry name" value="Isoprenoid_synthase_dom_sf"/>
</dbReference>